<evidence type="ECO:0000256" key="1">
    <source>
        <dbReference type="SAM" id="MobiDB-lite"/>
    </source>
</evidence>
<keyword evidence="3" id="KW-1185">Reference proteome</keyword>
<gene>
    <name evidence="2" type="ORF">VTL71DRAFT_1845</name>
</gene>
<proteinExistence type="predicted"/>
<evidence type="ECO:0000313" key="3">
    <source>
        <dbReference type="Proteomes" id="UP001595075"/>
    </source>
</evidence>
<organism evidence="2 3">
    <name type="scientific">Oculimacula yallundae</name>
    <dbReference type="NCBI Taxonomy" id="86028"/>
    <lineage>
        <taxon>Eukaryota</taxon>
        <taxon>Fungi</taxon>
        <taxon>Dikarya</taxon>
        <taxon>Ascomycota</taxon>
        <taxon>Pezizomycotina</taxon>
        <taxon>Leotiomycetes</taxon>
        <taxon>Helotiales</taxon>
        <taxon>Ploettnerulaceae</taxon>
        <taxon>Oculimacula</taxon>
    </lineage>
</organism>
<dbReference type="EMBL" id="JAZHXI010000010">
    <property type="protein sequence ID" value="KAL2067420.1"/>
    <property type="molecule type" value="Genomic_DNA"/>
</dbReference>
<protein>
    <submittedName>
        <fullName evidence="2">Uncharacterized protein</fullName>
    </submittedName>
</protein>
<feature type="region of interest" description="Disordered" evidence="1">
    <location>
        <begin position="35"/>
        <end position="64"/>
    </location>
</feature>
<sequence>MLKPSYANIVTPEGSVEISSKSALVPVWLPHKTRDSHTEQIASAAGRANPNQPIPSHPSRLKRYPSARPLSSALHITEPFILYKKNSLITVSLNHLDPHYAHCYHSLQHTYNTRPTWTPTRQRTET</sequence>
<reference evidence="2 3" key="1">
    <citation type="journal article" date="2024" name="Commun. Biol.">
        <title>Comparative genomic analysis of thermophilic fungi reveals convergent evolutionary adaptations and gene losses.</title>
        <authorList>
            <person name="Steindorff A.S."/>
            <person name="Aguilar-Pontes M.V."/>
            <person name="Robinson A.J."/>
            <person name="Andreopoulos B."/>
            <person name="LaButti K."/>
            <person name="Kuo A."/>
            <person name="Mondo S."/>
            <person name="Riley R."/>
            <person name="Otillar R."/>
            <person name="Haridas S."/>
            <person name="Lipzen A."/>
            <person name="Grimwood J."/>
            <person name="Schmutz J."/>
            <person name="Clum A."/>
            <person name="Reid I.D."/>
            <person name="Moisan M.C."/>
            <person name="Butler G."/>
            <person name="Nguyen T.T.M."/>
            <person name="Dewar K."/>
            <person name="Conant G."/>
            <person name="Drula E."/>
            <person name="Henrissat B."/>
            <person name="Hansel C."/>
            <person name="Singer S."/>
            <person name="Hutchinson M.I."/>
            <person name="de Vries R.P."/>
            <person name="Natvig D.O."/>
            <person name="Powell A.J."/>
            <person name="Tsang A."/>
            <person name="Grigoriev I.V."/>
        </authorList>
    </citation>
    <scope>NUCLEOTIDE SEQUENCE [LARGE SCALE GENOMIC DNA]</scope>
    <source>
        <strain evidence="2 3">CBS 494.80</strain>
    </source>
</reference>
<dbReference type="Proteomes" id="UP001595075">
    <property type="component" value="Unassembled WGS sequence"/>
</dbReference>
<accession>A0ABR4CCD9</accession>
<comment type="caution">
    <text evidence="2">The sequence shown here is derived from an EMBL/GenBank/DDBJ whole genome shotgun (WGS) entry which is preliminary data.</text>
</comment>
<evidence type="ECO:0000313" key="2">
    <source>
        <dbReference type="EMBL" id="KAL2067420.1"/>
    </source>
</evidence>
<name>A0ABR4CCD9_9HELO</name>